<dbReference type="PANTHER" id="PTHR33991">
    <property type="entry name" value="DNA REPAIR PROTEIN RECO"/>
    <property type="match status" value="1"/>
</dbReference>
<dbReference type="HAMAP" id="MF_00201">
    <property type="entry name" value="RecO"/>
    <property type="match status" value="1"/>
</dbReference>
<dbReference type="InterPro" id="IPR037278">
    <property type="entry name" value="ARFGAP/RecO"/>
</dbReference>
<dbReference type="GO" id="GO:0043590">
    <property type="term" value="C:bacterial nucleoid"/>
    <property type="evidence" value="ECO:0007669"/>
    <property type="project" value="TreeGrafter"/>
</dbReference>
<dbReference type="PANTHER" id="PTHR33991:SF1">
    <property type="entry name" value="DNA REPAIR PROTEIN RECO"/>
    <property type="match status" value="1"/>
</dbReference>
<protein>
    <recommendedName>
        <fullName evidence="3 8">DNA repair protein RecO</fullName>
    </recommendedName>
    <alternativeName>
        <fullName evidence="7 8">Recombination protein O</fullName>
    </alternativeName>
</protein>
<evidence type="ECO:0000256" key="2">
    <source>
        <dbReference type="ARBA" id="ARBA00007452"/>
    </source>
</evidence>
<dbReference type="Gene3D" id="2.40.50.140">
    <property type="entry name" value="Nucleic acid-binding proteins"/>
    <property type="match status" value="1"/>
</dbReference>
<dbReference type="GO" id="GO:0006302">
    <property type="term" value="P:double-strand break repair"/>
    <property type="evidence" value="ECO:0007669"/>
    <property type="project" value="TreeGrafter"/>
</dbReference>
<organism evidence="10 11">
    <name type="scientific">SAR92 bacterium BACL26 MAG-121220-bin70</name>
    <dbReference type="NCBI Taxonomy" id="1655626"/>
    <lineage>
        <taxon>Bacteria</taxon>
        <taxon>Pseudomonadati</taxon>
        <taxon>Pseudomonadota</taxon>
        <taxon>Gammaproteobacteria</taxon>
        <taxon>Cellvibrionales</taxon>
        <taxon>Porticoccaceae</taxon>
        <taxon>SAR92 clade</taxon>
    </lineage>
</organism>
<dbReference type="Pfam" id="PF02565">
    <property type="entry name" value="RecO_C"/>
    <property type="match status" value="1"/>
</dbReference>
<comment type="similarity">
    <text evidence="2 8">Belongs to the RecO family.</text>
</comment>
<evidence type="ECO:0000313" key="10">
    <source>
        <dbReference type="EMBL" id="KRO96109.1"/>
    </source>
</evidence>
<evidence type="ECO:0000256" key="1">
    <source>
        <dbReference type="ARBA" id="ARBA00003065"/>
    </source>
</evidence>
<name>A0A0R2UG51_9GAMM</name>
<evidence type="ECO:0000256" key="5">
    <source>
        <dbReference type="ARBA" id="ARBA00023172"/>
    </source>
</evidence>
<dbReference type="EMBL" id="LICA01000063">
    <property type="protein sequence ID" value="KRO96109.1"/>
    <property type="molecule type" value="Genomic_DNA"/>
</dbReference>
<evidence type="ECO:0000256" key="8">
    <source>
        <dbReference type="HAMAP-Rule" id="MF_00201"/>
    </source>
</evidence>
<dbReference type="GO" id="GO:0006310">
    <property type="term" value="P:DNA recombination"/>
    <property type="evidence" value="ECO:0007669"/>
    <property type="project" value="UniProtKB-UniRule"/>
</dbReference>
<accession>A0A0R2UG51</accession>
<reference evidence="10 11" key="1">
    <citation type="submission" date="2015-10" db="EMBL/GenBank/DDBJ databases">
        <title>Metagenome-Assembled Genomes uncover a global brackish microbiome.</title>
        <authorList>
            <person name="Hugerth L.W."/>
            <person name="Larsson J."/>
            <person name="Alneberg J."/>
            <person name="Lindh M.V."/>
            <person name="Legrand C."/>
            <person name="Pinhassi J."/>
            <person name="Andersson A.F."/>
        </authorList>
    </citation>
    <scope>NUCLEOTIDE SEQUENCE [LARGE SCALE GENOMIC DNA]</scope>
    <source>
        <strain evidence="10">BACL26 MAG-121220-bin70</strain>
    </source>
</reference>
<comment type="function">
    <text evidence="1 8">Involved in DNA repair and RecF pathway recombination.</text>
</comment>
<comment type="caution">
    <text evidence="10">The sequence shown here is derived from an EMBL/GenBank/DDBJ whole genome shotgun (WGS) entry which is preliminary data.</text>
</comment>
<dbReference type="InterPro" id="IPR003717">
    <property type="entry name" value="RecO"/>
</dbReference>
<gene>
    <name evidence="8" type="primary">recO</name>
    <name evidence="10" type="ORF">ABS24_02005</name>
</gene>
<evidence type="ECO:0000256" key="4">
    <source>
        <dbReference type="ARBA" id="ARBA00022763"/>
    </source>
</evidence>
<proteinExistence type="inferred from homology"/>
<evidence type="ECO:0000256" key="3">
    <source>
        <dbReference type="ARBA" id="ARBA00021310"/>
    </source>
</evidence>
<feature type="domain" description="DNA replication/recombination mediator RecO N-terminal" evidence="9">
    <location>
        <begin position="7"/>
        <end position="78"/>
    </location>
</feature>
<dbReference type="SUPFAM" id="SSF57863">
    <property type="entry name" value="ArfGap/RecO-like zinc finger"/>
    <property type="match status" value="1"/>
</dbReference>
<dbReference type="Gene3D" id="1.20.1440.120">
    <property type="entry name" value="Recombination protein O, C-terminal domain"/>
    <property type="match status" value="1"/>
</dbReference>
<keyword evidence="4 8" id="KW-0227">DNA damage</keyword>
<keyword evidence="6 8" id="KW-0234">DNA repair</keyword>
<dbReference type="InterPro" id="IPR022572">
    <property type="entry name" value="DNA_rep/recomb_RecO_N"/>
</dbReference>
<sequence length="251" mass="28906">MRVDSELGFVLHTTPYRETSLLVDLFSKNYGRIRCVAKGYRRPNKKGITRALFPYTEHQFSWQGRGELKTLTHADALQTPIFLPSKSLFTGLYVNELFYRLLHEHDPHEYLYQQYRQFLSGLAFDSFDQVMLRHLEISLLEELGYGLALDSEAVNGTALIAEKYYRYVPERGLIELSNQIMTASGAYLGADLIALNEGNFEKNSVIRTAKHLLRGVIDFYLDGRPLHSRELYRQHLGTIDIQNNNLPVDSN</sequence>
<evidence type="ECO:0000256" key="6">
    <source>
        <dbReference type="ARBA" id="ARBA00023204"/>
    </source>
</evidence>
<dbReference type="InterPro" id="IPR012340">
    <property type="entry name" value="NA-bd_OB-fold"/>
</dbReference>
<evidence type="ECO:0000313" key="11">
    <source>
        <dbReference type="Proteomes" id="UP000051213"/>
    </source>
</evidence>
<dbReference type="Proteomes" id="UP000051213">
    <property type="component" value="Unassembled WGS sequence"/>
</dbReference>
<evidence type="ECO:0000259" key="9">
    <source>
        <dbReference type="Pfam" id="PF11967"/>
    </source>
</evidence>
<dbReference type="InterPro" id="IPR042242">
    <property type="entry name" value="RecO_C"/>
</dbReference>
<dbReference type="SUPFAM" id="SSF50249">
    <property type="entry name" value="Nucleic acid-binding proteins"/>
    <property type="match status" value="1"/>
</dbReference>
<evidence type="ECO:0000256" key="7">
    <source>
        <dbReference type="ARBA" id="ARBA00033409"/>
    </source>
</evidence>
<dbReference type="Pfam" id="PF11967">
    <property type="entry name" value="RecO_N"/>
    <property type="match status" value="1"/>
</dbReference>
<dbReference type="AlphaFoldDB" id="A0A0R2UG51"/>
<keyword evidence="5 8" id="KW-0233">DNA recombination</keyword>
<dbReference type="NCBIfam" id="TIGR00613">
    <property type="entry name" value="reco"/>
    <property type="match status" value="1"/>
</dbReference>